<dbReference type="Gene3D" id="3.30.70.260">
    <property type="match status" value="1"/>
</dbReference>
<sequence length="527" mass="56422">MKILVADDISQFGIEKLQNLPDSQVRVRTGMSEAELMEEIADTEALLVRSQTKVTAAVLEAAKHLKVIGRAGVGVDNIDVPAATRRGIVVINAPDGNTISAAEHTFAMLITLSRHIPQADRSIREGRWDRKSFVGVELRGKTLAVLGTGRIGTEVAKRAKVFGMTVMGYDPYLTEARAKELGIIHATFDEAIEAADFITVHTPLTKETRHLLNAQAFARMKDGVRIINCARGGIIDEEALAEALQAGKVAGAAIDVFEQEPIPADHPLIALKNVVLTPHLGASTVEAQENVAIDVAEQVGYLLQGLPFKNAVNLPSLSGEQKAILQPYLALGEQLGLLAGQWVGGAVSEVEIGFAGPIAEHDISYVTRTVLKGWFSVKYGDDANYVNAPFLAEQTGITVREVKQPRGKVFTNLLTLTVKSDQGEHRVAGTLYNGFGPRIVEIDGYTVDAAPQGNMLMTRHVDKPGMIGKIGSLLGDAGVNIAAMQVGRRETGGEAVMVLSVDKAIPEAVLTEISKMDGIVLARAIDL</sequence>
<organism evidence="13 14">
    <name type="scientific">Alicyclobacillus cycloheptanicus</name>
    <dbReference type="NCBI Taxonomy" id="1457"/>
    <lineage>
        <taxon>Bacteria</taxon>
        <taxon>Bacillati</taxon>
        <taxon>Bacillota</taxon>
        <taxon>Bacilli</taxon>
        <taxon>Bacillales</taxon>
        <taxon>Alicyclobacillaceae</taxon>
        <taxon>Alicyclobacillus</taxon>
    </lineage>
</organism>
<comment type="pathway">
    <text evidence="2 11">Amino-acid biosynthesis; L-serine biosynthesis; L-serine from 3-phospho-D-glycerate: step 1/3.</text>
</comment>
<dbReference type="SUPFAM" id="SSF52283">
    <property type="entry name" value="Formate/glycerate dehydrogenase catalytic domain-like"/>
    <property type="match status" value="1"/>
</dbReference>
<dbReference type="InterPro" id="IPR002912">
    <property type="entry name" value="ACT_dom"/>
</dbReference>
<dbReference type="NCBIfam" id="TIGR01327">
    <property type="entry name" value="PGDH"/>
    <property type="match status" value="1"/>
</dbReference>
<evidence type="ECO:0000256" key="1">
    <source>
        <dbReference type="ARBA" id="ARBA00003800"/>
    </source>
</evidence>
<evidence type="ECO:0000256" key="5">
    <source>
        <dbReference type="ARBA" id="ARBA00022605"/>
    </source>
</evidence>
<comment type="similarity">
    <text evidence="3 11">Belongs to the D-isomer specific 2-hydroxyacid dehydrogenase family.</text>
</comment>
<proteinExistence type="inferred from homology"/>
<comment type="catalytic activity">
    <reaction evidence="10 11">
        <text>(2R)-3-phosphoglycerate + NAD(+) = 3-phosphooxypyruvate + NADH + H(+)</text>
        <dbReference type="Rhea" id="RHEA:12641"/>
        <dbReference type="ChEBI" id="CHEBI:15378"/>
        <dbReference type="ChEBI" id="CHEBI:18110"/>
        <dbReference type="ChEBI" id="CHEBI:57540"/>
        <dbReference type="ChEBI" id="CHEBI:57945"/>
        <dbReference type="ChEBI" id="CHEBI:58272"/>
        <dbReference type="EC" id="1.1.1.95"/>
    </reaction>
</comment>
<dbReference type="Pfam" id="PF19304">
    <property type="entry name" value="PGDH_inter"/>
    <property type="match status" value="1"/>
</dbReference>
<evidence type="ECO:0000256" key="3">
    <source>
        <dbReference type="ARBA" id="ARBA00005854"/>
    </source>
</evidence>
<dbReference type="Pfam" id="PF00389">
    <property type="entry name" value="2-Hacid_dh"/>
    <property type="match status" value="1"/>
</dbReference>
<keyword evidence="8 11" id="KW-0718">Serine biosynthesis</keyword>
<dbReference type="InterPro" id="IPR006139">
    <property type="entry name" value="D-isomer_2_OHA_DH_cat_dom"/>
</dbReference>
<comment type="catalytic activity">
    <reaction evidence="9">
        <text>(R)-2-hydroxyglutarate + NAD(+) = 2-oxoglutarate + NADH + H(+)</text>
        <dbReference type="Rhea" id="RHEA:49612"/>
        <dbReference type="ChEBI" id="CHEBI:15378"/>
        <dbReference type="ChEBI" id="CHEBI:15801"/>
        <dbReference type="ChEBI" id="CHEBI:16810"/>
        <dbReference type="ChEBI" id="CHEBI:57540"/>
        <dbReference type="ChEBI" id="CHEBI:57945"/>
        <dbReference type="EC" id="1.1.1.399"/>
    </reaction>
</comment>
<dbReference type="CDD" id="cd12173">
    <property type="entry name" value="PGDH_4"/>
    <property type="match status" value="1"/>
</dbReference>
<dbReference type="Gene3D" id="3.30.1330.90">
    <property type="entry name" value="D-3-phosphoglycerate dehydrogenase, domain 3"/>
    <property type="match status" value="1"/>
</dbReference>
<evidence type="ECO:0000313" key="13">
    <source>
        <dbReference type="EMBL" id="MDQ0189548.1"/>
    </source>
</evidence>
<dbReference type="InterPro" id="IPR029753">
    <property type="entry name" value="D-isomer_DH_CS"/>
</dbReference>
<dbReference type="Pfam" id="PF02826">
    <property type="entry name" value="2-Hacid_dh_C"/>
    <property type="match status" value="1"/>
</dbReference>
<dbReference type="SUPFAM" id="SSF51735">
    <property type="entry name" value="NAD(P)-binding Rossmann-fold domains"/>
    <property type="match status" value="1"/>
</dbReference>
<name>A0ABT9XGW7_9BACL</name>
<dbReference type="InterPro" id="IPR045626">
    <property type="entry name" value="PGDH_ASB_dom"/>
</dbReference>
<dbReference type="PROSITE" id="PS00065">
    <property type="entry name" value="D_2_HYDROXYACID_DH_1"/>
    <property type="match status" value="1"/>
</dbReference>
<comment type="function">
    <text evidence="1">Catalyzes the reversible oxidation of 3-phospho-D-glycerate to 3-phosphonooxypyruvate, the first step of the phosphorylated L-serine biosynthesis pathway. Also catalyzes the reversible oxidation of 2-hydroxyglutarate to 2-oxoglutarate.</text>
</comment>
<evidence type="ECO:0000256" key="7">
    <source>
        <dbReference type="ARBA" id="ARBA00023027"/>
    </source>
</evidence>
<evidence type="ECO:0000256" key="4">
    <source>
        <dbReference type="ARBA" id="ARBA00021582"/>
    </source>
</evidence>
<keyword evidence="5 11" id="KW-0028">Amino-acid biosynthesis</keyword>
<dbReference type="InterPro" id="IPR006140">
    <property type="entry name" value="D-isomer_DH_NAD-bd"/>
</dbReference>
<evidence type="ECO:0000256" key="11">
    <source>
        <dbReference type="RuleBase" id="RU363003"/>
    </source>
</evidence>
<dbReference type="InterPro" id="IPR006236">
    <property type="entry name" value="PGDH"/>
</dbReference>
<dbReference type="PROSITE" id="PS00671">
    <property type="entry name" value="D_2_HYDROXYACID_DH_3"/>
    <property type="match status" value="1"/>
</dbReference>
<feature type="domain" description="ACT" evidence="12">
    <location>
        <begin position="455"/>
        <end position="527"/>
    </location>
</feature>
<reference evidence="13 14" key="1">
    <citation type="submission" date="2023-07" db="EMBL/GenBank/DDBJ databases">
        <title>Genomic Encyclopedia of Type Strains, Phase IV (KMG-IV): sequencing the most valuable type-strain genomes for metagenomic binning, comparative biology and taxonomic classification.</title>
        <authorList>
            <person name="Goeker M."/>
        </authorList>
    </citation>
    <scope>NUCLEOTIDE SEQUENCE [LARGE SCALE GENOMIC DNA]</scope>
    <source>
        <strain evidence="13 14">DSM 4006</strain>
    </source>
</reference>
<dbReference type="PROSITE" id="PS00670">
    <property type="entry name" value="D_2_HYDROXYACID_DH_2"/>
    <property type="match status" value="1"/>
</dbReference>
<dbReference type="PANTHER" id="PTHR42789">
    <property type="entry name" value="D-ISOMER SPECIFIC 2-HYDROXYACID DEHYDROGENASE FAMILY PROTEIN (AFU_ORTHOLOGUE AFUA_6G10090)"/>
    <property type="match status" value="1"/>
</dbReference>
<evidence type="ECO:0000256" key="6">
    <source>
        <dbReference type="ARBA" id="ARBA00023002"/>
    </source>
</evidence>
<evidence type="ECO:0000259" key="12">
    <source>
        <dbReference type="PROSITE" id="PS51671"/>
    </source>
</evidence>
<dbReference type="CDD" id="cd04902">
    <property type="entry name" value="ACT_3PGDH-xct"/>
    <property type="match status" value="1"/>
</dbReference>
<dbReference type="GO" id="GO:0004617">
    <property type="term" value="F:phosphoglycerate dehydrogenase activity"/>
    <property type="evidence" value="ECO:0007669"/>
    <property type="project" value="UniProtKB-EC"/>
</dbReference>
<protein>
    <recommendedName>
        <fullName evidence="4 11">D-3-phosphoglycerate dehydrogenase</fullName>
        <ecNumber evidence="11">1.1.1.95</ecNumber>
    </recommendedName>
</protein>
<dbReference type="SUPFAM" id="SSF143548">
    <property type="entry name" value="Serine metabolism enzymes domain"/>
    <property type="match status" value="1"/>
</dbReference>
<dbReference type="InterPro" id="IPR036291">
    <property type="entry name" value="NAD(P)-bd_dom_sf"/>
</dbReference>
<dbReference type="RefSeq" id="WP_274456350.1">
    <property type="nucleotide sequence ID" value="NZ_CP067097.1"/>
</dbReference>
<comment type="caution">
    <text evidence="13">The sequence shown here is derived from an EMBL/GenBank/DDBJ whole genome shotgun (WGS) entry which is preliminary data.</text>
</comment>
<dbReference type="Gene3D" id="3.40.50.720">
    <property type="entry name" value="NAD(P)-binding Rossmann-like Domain"/>
    <property type="match status" value="2"/>
</dbReference>
<dbReference type="Pfam" id="PF01842">
    <property type="entry name" value="ACT"/>
    <property type="match status" value="1"/>
</dbReference>
<dbReference type="Proteomes" id="UP001232973">
    <property type="component" value="Unassembled WGS sequence"/>
</dbReference>
<evidence type="ECO:0000313" key="14">
    <source>
        <dbReference type="Proteomes" id="UP001232973"/>
    </source>
</evidence>
<dbReference type="InterPro" id="IPR045865">
    <property type="entry name" value="ACT-like_dom_sf"/>
</dbReference>
<dbReference type="PROSITE" id="PS51671">
    <property type="entry name" value="ACT"/>
    <property type="match status" value="1"/>
</dbReference>
<gene>
    <name evidence="13" type="ORF">J2S03_001380</name>
</gene>
<keyword evidence="6 11" id="KW-0560">Oxidoreductase</keyword>
<keyword evidence="14" id="KW-1185">Reference proteome</keyword>
<accession>A0ABT9XGW7</accession>
<evidence type="ECO:0000256" key="2">
    <source>
        <dbReference type="ARBA" id="ARBA00005216"/>
    </source>
</evidence>
<dbReference type="InterPro" id="IPR050857">
    <property type="entry name" value="D-2-hydroxyacid_DH"/>
</dbReference>
<evidence type="ECO:0000256" key="9">
    <source>
        <dbReference type="ARBA" id="ARBA00048126"/>
    </source>
</evidence>
<dbReference type="InterPro" id="IPR029009">
    <property type="entry name" value="ASB_dom_sf"/>
</dbReference>
<keyword evidence="7 11" id="KW-0520">NAD</keyword>
<dbReference type="SUPFAM" id="SSF55021">
    <property type="entry name" value="ACT-like"/>
    <property type="match status" value="1"/>
</dbReference>
<dbReference type="PANTHER" id="PTHR42789:SF1">
    <property type="entry name" value="D-ISOMER SPECIFIC 2-HYDROXYACID DEHYDROGENASE FAMILY PROTEIN (AFU_ORTHOLOGUE AFUA_6G10090)"/>
    <property type="match status" value="1"/>
</dbReference>
<dbReference type="InterPro" id="IPR029752">
    <property type="entry name" value="D-isomer_DH_CS1"/>
</dbReference>
<evidence type="ECO:0000256" key="8">
    <source>
        <dbReference type="ARBA" id="ARBA00023299"/>
    </source>
</evidence>
<dbReference type="EC" id="1.1.1.95" evidence="11"/>
<evidence type="ECO:0000256" key="10">
    <source>
        <dbReference type="ARBA" id="ARBA00048731"/>
    </source>
</evidence>
<dbReference type="EMBL" id="JAUSTP010000008">
    <property type="protein sequence ID" value="MDQ0189548.1"/>
    <property type="molecule type" value="Genomic_DNA"/>
</dbReference>